<protein>
    <submittedName>
        <fullName evidence="1">Gamma-glutamylcyclotransferase</fullName>
    </submittedName>
</protein>
<dbReference type="EMBL" id="QURL01000002">
    <property type="protein sequence ID" value="RFC65072.1"/>
    <property type="molecule type" value="Genomic_DNA"/>
</dbReference>
<name>A0A371X755_9HYPH</name>
<dbReference type="OrthoDB" id="5567366at2"/>
<keyword evidence="1" id="KW-0808">Transferase</keyword>
<reference evidence="1 2" key="1">
    <citation type="submission" date="2018-08" db="EMBL/GenBank/DDBJ databases">
        <title>Fulvimarina sp. 85, whole genome shotgun sequence.</title>
        <authorList>
            <person name="Tuo L."/>
        </authorList>
    </citation>
    <scope>NUCLEOTIDE SEQUENCE [LARGE SCALE GENOMIC DNA]</scope>
    <source>
        <strain evidence="1 2">85</strain>
    </source>
</reference>
<organism evidence="1 2">
    <name type="scientific">Fulvimarina endophytica</name>
    <dbReference type="NCBI Taxonomy" id="2293836"/>
    <lineage>
        <taxon>Bacteria</taxon>
        <taxon>Pseudomonadati</taxon>
        <taxon>Pseudomonadota</taxon>
        <taxon>Alphaproteobacteria</taxon>
        <taxon>Hyphomicrobiales</taxon>
        <taxon>Aurantimonadaceae</taxon>
        <taxon>Fulvimarina</taxon>
    </lineage>
</organism>
<dbReference type="RefSeq" id="WP_116681970.1">
    <property type="nucleotide sequence ID" value="NZ_QURL01000002.1"/>
</dbReference>
<dbReference type="Gene3D" id="3.10.490.10">
    <property type="entry name" value="Gamma-glutamyl cyclotransferase-like"/>
    <property type="match status" value="1"/>
</dbReference>
<gene>
    <name evidence="1" type="ORF">DYI37_04205</name>
</gene>
<evidence type="ECO:0000313" key="1">
    <source>
        <dbReference type="EMBL" id="RFC65072.1"/>
    </source>
</evidence>
<dbReference type="GO" id="GO:0016740">
    <property type="term" value="F:transferase activity"/>
    <property type="evidence" value="ECO:0007669"/>
    <property type="project" value="UniProtKB-KW"/>
</dbReference>
<evidence type="ECO:0000313" key="2">
    <source>
        <dbReference type="Proteomes" id="UP000264310"/>
    </source>
</evidence>
<proteinExistence type="predicted"/>
<dbReference type="InterPro" id="IPR036568">
    <property type="entry name" value="GGCT-like_sf"/>
</dbReference>
<sequence>MTQRPPIHPDAPELAELAAEGRVVAYFGYGSLVNPRTLRTRFLAIRRAAAFGWQRVWLPRSRDADMALLSVQPAEGQTIQGVVVYDLIDNLPSVDQREASYERRTIPPERIVIEDAPLADVTVNIYEAEPDAEQADEAGCAILQSYLDAVMQGFRDLYGEEGLRAFVEHTQGFETRLLADRKVPRYPRSVTLRDGEAELFDRLVFARGAMAFDPS</sequence>
<dbReference type="Proteomes" id="UP000264310">
    <property type="component" value="Unassembled WGS sequence"/>
</dbReference>
<dbReference type="CDD" id="cd06661">
    <property type="entry name" value="GGCT_like"/>
    <property type="match status" value="1"/>
</dbReference>
<comment type="caution">
    <text evidence="1">The sequence shown here is derived from an EMBL/GenBank/DDBJ whole genome shotgun (WGS) entry which is preliminary data.</text>
</comment>
<dbReference type="SUPFAM" id="SSF110857">
    <property type="entry name" value="Gamma-glutamyl cyclotransferase-like"/>
    <property type="match status" value="1"/>
</dbReference>
<dbReference type="AlphaFoldDB" id="A0A371X755"/>
<accession>A0A371X755</accession>
<keyword evidence="2" id="KW-1185">Reference proteome</keyword>
<dbReference type="InterPro" id="IPR013024">
    <property type="entry name" value="GGCT-like"/>
</dbReference>